<dbReference type="EMBL" id="CAEZVY010000022">
    <property type="protein sequence ID" value="CAB4638012.1"/>
    <property type="molecule type" value="Genomic_DNA"/>
</dbReference>
<dbReference type="InterPro" id="IPR043130">
    <property type="entry name" value="CDP-OH_PTrfase_TM_dom"/>
</dbReference>
<reference evidence="12" key="1">
    <citation type="submission" date="2020-05" db="EMBL/GenBank/DDBJ databases">
        <authorList>
            <person name="Chiriac C."/>
            <person name="Salcher M."/>
            <person name="Ghai R."/>
            <person name="Kavagutti S V."/>
        </authorList>
    </citation>
    <scope>NUCLEOTIDE SEQUENCE</scope>
</reference>
<feature type="transmembrane region" description="Helical" evidence="11">
    <location>
        <begin position="162"/>
        <end position="186"/>
    </location>
</feature>
<keyword evidence="8 11" id="KW-0472">Membrane</keyword>
<gene>
    <name evidence="12" type="ORF">UFOPK1684_00041</name>
    <name evidence="13" type="ORF">UFOPK2158_00326</name>
</gene>
<evidence type="ECO:0000256" key="8">
    <source>
        <dbReference type="ARBA" id="ARBA00023136"/>
    </source>
</evidence>
<evidence type="ECO:0000256" key="11">
    <source>
        <dbReference type="SAM" id="Phobius"/>
    </source>
</evidence>
<keyword evidence="5 11" id="KW-0812">Transmembrane</keyword>
<dbReference type="Gene3D" id="1.20.120.1760">
    <property type="match status" value="1"/>
</dbReference>
<dbReference type="GO" id="GO:0016020">
    <property type="term" value="C:membrane"/>
    <property type="evidence" value="ECO:0007669"/>
    <property type="project" value="UniProtKB-SubCell"/>
</dbReference>
<dbReference type="InterPro" id="IPR000462">
    <property type="entry name" value="CDP-OH_P_trans"/>
</dbReference>
<evidence type="ECO:0000256" key="2">
    <source>
        <dbReference type="ARBA" id="ARBA00010441"/>
    </source>
</evidence>
<keyword evidence="9" id="KW-0594">Phospholipid biosynthesis</keyword>
<keyword evidence="7" id="KW-0443">Lipid metabolism</keyword>
<evidence type="ECO:0000256" key="6">
    <source>
        <dbReference type="ARBA" id="ARBA00022989"/>
    </source>
</evidence>
<feature type="transmembrane region" description="Helical" evidence="11">
    <location>
        <begin position="12"/>
        <end position="32"/>
    </location>
</feature>
<evidence type="ECO:0000313" key="13">
    <source>
        <dbReference type="EMBL" id="CAB4638012.1"/>
    </source>
</evidence>
<dbReference type="PANTHER" id="PTHR14269:SF62">
    <property type="entry name" value="CDP-DIACYLGLYCEROL--GLYCEROL-3-PHOSPHATE 3-PHOSPHATIDYLTRANSFERASE 1, CHLOROPLASTIC"/>
    <property type="match status" value="1"/>
</dbReference>
<comment type="similarity">
    <text evidence="2">Belongs to the CDP-alcohol phosphatidyltransferase class-I family.</text>
</comment>
<keyword evidence="6 11" id="KW-1133">Transmembrane helix</keyword>
<evidence type="ECO:0000256" key="9">
    <source>
        <dbReference type="ARBA" id="ARBA00023209"/>
    </source>
</evidence>
<keyword evidence="10" id="KW-1208">Phospholipid metabolism</keyword>
<evidence type="ECO:0000256" key="10">
    <source>
        <dbReference type="ARBA" id="ARBA00023264"/>
    </source>
</evidence>
<dbReference type="PROSITE" id="PS00379">
    <property type="entry name" value="CDP_ALCOHOL_P_TRANSF"/>
    <property type="match status" value="1"/>
</dbReference>
<dbReference type="Pfam" id="PF01066">
    <property type="entry name" value="CDP-OH_P_transf"/>
    <property type="match status" value="1"/>
</dbReference>
<feature type="transmembrane region" description="Helical" evidence="11">
    <location>
        <begin position="38"/>
        <end position="59"/>
    </location>
</feature>
<dbReference type="InterPro" id="IPR050324">
    <property type="entry name" value="CDP-alcohol_PTase-I"/>
</dbReference>
<evidence type="ECO:0000256" key="3">
    <source>
        <dbReference type="ARBA" id="ARBA00022516"/>
    </source>
</evidence>
<dbReference type="GO" id="GO:0008444">
    <property type="term" value="F:CDP-diacylglycerol-glycerol-3-phosphate 3-phosphatidyltransferase activity"/>
    <property type="evidence" value="ECO:0007669"/>
    <property type="project" value="InterPro"/>
</dbReference>
<comment type="subcellular location">
    <subcellularLocation>
        <location evidence="1">Membrane</location>
        <topology evidence="1">Multi-pass membrane protein</topology>
    </subcellularLocation>
</comment>
<evidence type="ECO:0000256" key="1">
    <source>
        <dbReference type="ARBA" id="ARBA00004141"/>
    </source>
</evidence>
<feature type="transmembrane region" description="Helical" evidence="11">
    <location>
        <begin position="71"/>
        <end position="90"/>
    </location>
</feature>
<dbReference type="EMBL" id="CAEZTM010000001">
    <property type="protein sequence ID" value="CAB4560436.1"/>
    <property type="molecule type" value="Genomic_DNA"/>
</dbReference>
<dbReference type="PANTHER" id="PTHR14269">
    <property type="entry name" value="CDP-DIACYLGLYCEROL--GLYCEROL-3-PHOSPHATE 3-PHOSPHATIDYLTRANSFERASE-RELATED"/>
    <property type="match status" value="1"/>
</dbReference>
<feature type="transmembrane region" description="Helical" evidence="11">
    <location>
        <begin position="128"/>
        <end position="150"/>
    </location>
</feature>
<evidence type="ECO:0000256" key="4">
    <source>
        <dbReference type="ARBA" id="ARBA00022679"/>
    </source>
</evidence>
<sequence length="213" mass="23409">MSLDNDVSSRVFTLANLVSVIRLMAIPVFLYLVIEDRLLAAFILLVAAVLTDFVDGMIARRMNQITRLGQFLDPFADRLFIAATVVALAIQGVVPWWFVVAVMLRDALLGVGGLVMSRYGHGTLPVKWWGKVATFGLLFVLPLFLLSVMVSEHASASVGQTLMAIAWPIAVVAVALYWVVGFSYLFDAIRLAREVTRETGESSDRVNSFNEGV</sequence>
<evidence type="ECO:0000256" key="5">
    <source>
        <dbReference type="ARBA" id="ARBA00022692"/>
    </source>
</evidence>
<proteinExistence type="inferred from homology"/>
<dbReference type="InterPro" id="IPR004570">
    <property type="entry name" value="Phosphatidylglycerol_P_synth"/>
</dbReference>
<protein>
    <submittedName>
        <fullName evidence="12">Unannotated protein</fullName>
    </submittedName>
</protein>
<keyword evidence="3" id="KW-0444">Lipid biosynthesis</keyword>
<dbReference type="GO" id="GO:0046474">
    <property type="term" value="P:glycerophospholipid biosynthetic process"/>
    <property type="evidence" value="ECO:0007669"/>
    <property type="project" value="TreeGrafter"/>
</dbReference>
<dbReference type="PIRSF" id="PIRSF000847">
    <property type="entry name" value="Phos_ph_gly_syn"/>
    <property type="match status" value="1"/>
</dbReference>
<dbReference type="InterPro" id="IPR048254">
    <property type="entry name" value="CDP_ALCOHOL_P_TRANSF_CS"/>
</dbReference>
<evidence type="ECO:0000256" key="7">
    <source>
        <dbReference type="ARBA" id="ARBA00023098"/>
    </source>
</evidence>
<evidence type="ECO:0000313" key="12">
    <source>
        <dbReference type="EMBL" id="CAB4560436.1"/>
    </source>
</evidence>
<accession>A0A6J6DAW1</accession>
<organism evidence="12">
    <name type="scientific">freshwater metagenome</name>
    <dbReference type="NCBI Taxonomy" id="449393"/>
    <lineage>
        <taxon>unclassified sequences</taxon>
        <taxon>metagenomes</taxon>
        <taxon>ecological metagenomes</taxon>
    </lineage>
</organism>
<name>A0A6J6DAW1_9ZZZZ</name>
<keyword evidence="4" id="KW-0808">Transferase</keyword>
<dbReference type="AlphaFoldDB" id="A0A6J6DAW1"/>